<feature type="domain" description="Peptidase S1" evidence="4">
    <location>
        <begin position="169"/>
        <end position="433"/>
    </location>
</feature>
<dbReference type="PANTHER" id="PTHR45036:SF1">
    <property type="entry name" value="METHYLTRANSFERASE LIKE 7A"/>
    <property type="match status" value="1"/>
</dbReference>
<keyword evidence="6" id="KW-1185">Reference proteome</keyword>
<dbReference type="InParanoid" id="A0A803XS64"/>
<dbReference type="PRINTS" id="PR00722">
    <property type="entry name" value="CHYMOTRYPSIN"/>
</dbReference>
<dbReference type="Proteomes" id="UP000001645">
    <property type="component" value="Chromosome 17"/>
</dbReference>
<dbReference type="CDD" id="cd00190">
    <property type="entry name" value="Tryp_SPc"/>
    <property type="match status" value="1"/>
</dbReference>
<evidence type="ECO:0000259" key="4">
    <source>
        <dbReference type="PROSITE" id="PS50240"/>
    </source>
</evidence>
<reference evidence="5 6" key="1">
    <citation type="journal article" date="2010" name="PLoS Biol.">
        <title>Multi-platform next-generation sequencing of the domestic turkey (Meleagris gallopavo): genome assembly and analysis.</title>
        <authorList>
            <person name="Dalloul R.A."/>
            <person name="Long J.A."/>
            <person name="Zimin A.V."/>
            <person name="Aslam L."/>
            <person name="Beal K."/>
            <person name="Blomberg L.A."/>
            <person name="Bouffard P."/>
            <person name="Burt D.W."/>
            <person name="Crasta O."/>
            <person name="Crooijmans R.P."/>
            <person name="Cooper K."/>
            <person name="Coulombe R.A."/>
            <person name="De S."/>
            <person name="Delany M.E."/>
            <person name="Dodgson J.B."/>
            <person name="Dong J.J."/>
            <person name="Evans C."/>
            <person name="Frederickson K.M."/>
            <person name="Flicek P."/>
            <person name="Florea L."/>
            <person name="Folkerts O."/>
            <person name="Groenen M.A."/>
            <person name="Harkins T.T."/>
            <person name="Herrero J."/>
            <person name="Hoffmann S."/>
            <person name="Megens H.J."/>
            <person name="Jiang A."/>
            <person name="de Jong P."/>
            <person name="Kaiser P."/>
            <person name="Kim H."/>
            <person name="Kim K.W."/>
            <person name="Kim S."/>
            <person name="Langenberger D."/>
            <person name="Lee M.K."/>
            <person name="Lee T."/>
            <person name="Mane S."/>
            <person name="Marcais G."/>
            <person name="Marz M."/>
            <person name="McElroy A.P."/>
            <person name="Modise T."/>
            <person name="Nefedov M."/>
            <person name="Notredame C."/>
            <person name="Paton I.R."/>
            <person name="Payne W.S."/>
            <person name="Pertea G."/>
            <person name="Prickett D."/>
            <person name="Puiu D."/>
            <person name="Qioa D."/>
            <person name="Raineri E."/>
            <person name="Ruffier M."/>
            <person name="Salzberg S.L."/>
            <person name="Schatz M.C."/>
            <person name="Scheuring C."/>
            <person name="Schmidt C.J."/>
            <person name="Schroeder S."/>
            <person name="Searle S.M."/>
            <person name="Smith E.J."/>
            <person name="Smith J."/>
            <person name="Sonstegard T.S."/>
            <person name="Stadler P.F."/>
            <person name="Tafer H."/>
            <person name="Tu Z.J."/>
            <person name="Van Tassell C.P."/>
            <person name="Vilella A.J."/>
            <person name="Williams K.P."/>
            <person name="Yorke J.A."/>
            <person name="Zhang L."/>
            <person name="Zhang H.B."/>
            <person name="Zhang X."/>
            <person name="Zhang Y."/>
            <person name="Reed K.M."/>
        </authorList>
    </citation>
    <scope>NUCLEOTIDE SEQUENCE [LARGE SCALE GENOMIC DNA]</scope>
</reference>
<dbReference type="CDD" id="cd02440">
    <property type="entry name" value="AdoMet_MTases"/>
    <property type="match status" value="1"/>
</dbReference>
<evidence type="ECO:0000313" key="6">
    <source>
        <dbReference type="Proteomes" id="UP000001645"/>
    </source>
</evidence>
<dbReference type="Ensembl" id="ENSMGAT00000026205.1">
    <property type="protein sequence ID" value="ENSMGAP00000022360.1"/>
    <property type="gene ID" value="ENSMGAG00000010659.3"/>
</dbReference>
<dbReference type="PROSITE" id="PS00135">
    <property type="entry name" value="TRYPSIN_SER"/>
    <property type="match status" value="1"/>
</dbReference>
<reference evidence="5" key="2">
    <citation type="submission" date="2025-08" db="UniProtKB">
        <authorList>
            <consortium name="Ensembl"/>
        </authorList>
    </citation>
    <scope>IDENTIFICATION</scope>
</reference>
<dbReference type="InterPro" id="IPR029063">
    <property type="entry name" value="SAM-dependent_MTases_sf"/>
</dbReference>
<dbReference type="Gene3D" id="3.40.50.150">
    <property type="entry name" value="Vaccinia Virus protein VP39"/>
    <property type="match status" value="1"/>
</dbReference>
<organism evidence="5 6">
    <name type="scientific">Meleagris gallopavo</name>
    <name type="common">Wild turkey</name>
    <dbReference type="NCBI Taxonomy" id="9103"/>
    <lineage>
        <taxon>Eukaryota</taxon>
        <taxon>Metazoa</taxon>
        <taxon>Chordata</taxon>
        <taxon>Craniata</taxon>
        <taxon>Vertebrata</taxon>
        <taxon>Euteleostomi</taxon>
        <taxon>Archelosauria</taxon>
        <taxon>Archosauria</taxon>
        <taxon>Dinosauria</taxon>
        <taxon>Saurischia</taxon>
        <taxon>Theropoda</taxon>
        <taxon>Coelurosauria</taxon>
        <taxon>Aves</taxon>
        <taxon>Neognathae</taxon>
        <taxon>Galloanserae</taxon>
        <taxon>Galliformes</taxon>
        <taxon>Phasianidae</taxon>
        <taxon>Meleagridinae</taxon>
        <taxon>Meleagris</taxon>
    </lineage>
</organism>
<feature type="transmembrane region" description="Helical" evidence="3">
    <location>
        <begin position="6"/>
        <end position="29"/>
    </location>
</feature>
<dbReference type="Bgee" id="ENSMGAG00000010659">
    <property type="expression patterns" value="Expressed in gonad"/>
</dbReference>
<accession>A0A803XS64</accession>
<dbReference type="Pfam" id="PF00089">
    <property type="entry name" value="Trypsin"/>
    <property type="match status" value="1"/>
</dbReference>
<reference evidence="5" key="3">
    <citation type="submission" date="2025-09" db="UniProtKB">
        <authorList>
            <consortium name="Ensembl"/>
        </authorList>
    </citation>
    <scope>IDENTIFICATION</scope>
</reference>
<protein>
    <submittedName>
        <fullName evidence="5">Transmembrane serine protease 12</fullName>
    </submittedName>
</protein>
<dbReference type="PROSITE" id="PS50240">
    <property type="entry name" value="TRYPSIN_DOM"/>
    <property type="match status" value="1"/>
</dbReference>
<dbReference type="SUPFAM" id="SSF53335">
    <property type="entry name" value="S-adenosyl-L-methionine-dependent methyltransferases"/>
    <property type="match status" value="1"/>
</dbReference>
<dbReference type="GeneTree" id="ENSGT00940000165418"/>
<keyword evidence="3" id="KW-0812">Transmembrane</keyword>
<dbReference type="SUPFAM" id="SSF50494">
    <property type="entry name" value="Trypsin-like serine proteases"/>
    <property type="match status" value="1"/>
</dbReference>
<evidence type="ECO:0000313" key="5">
    <source>
        <dbReference type="Ensembl" id="ENSMGAP00000022360.1"/>
    </source>
</evidence>
<dbReference type="InterPro" id="IPR052356">
    <property type="entry name" value="Thiol_S-MT"/>
</dbReference>
<comment type="similarity">
    <text evidence="2">Belongs to the peptidase S1 family. CLIP subfamily.</text>
</comment>
<name>A0A803XS64_MELGA</name>
<dbReference type="Pfam" id="PF08241">
    <property type="entry name" value="Methyltransf_11"/>
    <property type="match status" value="1"/>
</dbReference>
<keyword evidence="3" id="KW-0472">Membrane</keyword>
<dbReference type="PANTHER" id="PTHR45036">
    <property type="entry name" value="METHYLTRANSFERASE LIKE 7B"/>
    <property type="match status" value="1"/>
</dbReference>
<dbReference type="GO" id="GO:0006508">
    <property type="term" value="P:proteolysis"/>
    <property type="evidence" value="ECO:0007669"/>
    <property type="project" value="InterPro"/>
</dbReference>
<dbReference type="GO" id="GO:0008757">
    <property type="term" value="F:S-adenosylmethionine-dependent methyltransferase activity"/>
    <property type="evidence" value="ECO:0007669"/>
    <property type="project" value="InterPro"/>
</dbReference>
<dbReference type="SMART" id="SM00020">
    <property type="entry name" value="Tryp_SPc"/>
    <property type="match status" value="1"/>
</dbReference>
<gene>
    <name evidence="5" type="primary">TMPRSS12</name>
</gene>
<dbReference type="GO" id="GO:0004252">
    <property type="term" value="F:serine-type endopeptidase activity"/>
    <property type="evidence" value="ECO:0007669"/>
    <property type="project" value="InterPro"/>
</dbReference>
<sequence>MMELTILFLRACLALLAMPIYLLSFLGIWEPFCKKIFFPFFLEKLTAIHNGKTKKQKQDLFRNLPDFTGPSGELKLLEIGTGCGANFQFYPPGCKVTCSDVNPNFQQGLSRSMSKNQHIHYERFLTAAGEDLHQVPNGSVDAVVCTLVLCSVQSVSKTLKEVQRVLRPGGVFYFLEHVAASPSSWKLFWQQVCHPTWKLVFDGCCLTREIWKDLEEANFSELKLQHISVPLPWTPIKPHIIGDPYYWRAVLGTNSLWKYSKHAAKRSIAQISVHPDFNRETFENDIALFKLHSAVHYSDYIQPICLPPAHPQLYPDNETRCFISGWGRIAEKGKTSSVLQEAEVEIIPSHVCNSSDAYGGLINANMICAGSSSGDVDSCQGDSGGALACHHPIANKYYVMGVTSFGLGCGHPKFPGIYVRSAPYRKWIKSQLLLSSTATAPASTALPLTAIGMLLLYTS</sequence>
<proteinExistence type="inferred from homology"/>
<dbReference type="InterPro" id="IPR001254">
    <property type="entry name" value="Trypsin_dom"/>
</dbReference>
<dbReference type="InterPro" id="IPR001314">
    <property type="entry name" value="Peptidase_S1A"/>
</dbReference>
<evidence type="ECO:0000256" key="3">
    <source>
        <dbReference type="SAM" id="Phobius"/>
    </source>
</evidence>
<evidence type="ECO:0000256" key="2">
    <source>
        <dbReference type="ARBA" id="ARBA00024195"/>
    </source>
</evidence>
<dbReference type="FunFam" id="2.40.10.10:FF:000002">
    <property type="entry name" value="Transmembrane protease serine"/>
    <property type="match status" value="1"/>
</dbReference>
<keyword evidence="1" id="KW-1015">Disulfide bond</keyword>
<dbReference type="InterPro" id="IPR043504">
    <property type="entry name" value="Peptidase_S1_PA_chymotrypsin"/>
</dbReference>
<dbReference type="Gene3D" id="2.40.10.10">
    <property type="entry name" value="Trypsin-like serine proteases"/>
    <property type="match status" value="2"/>
</dbReference>
<dbReference type="AlphaFoldDB" id="A0A803XS64"/>
<dbReference type="InterPro" id="IPR013216">
    <property type="entry name" value="Methyltransf_11"/>
</dbReference>
<dbReference type="FunCoup" id="A0A803XS64">
    <property type="interactions" value="61"/>
</dbReference>
<keyword evidence="3" id="KW-1133">Transmembrane helix</keyword>
<dbReference type="InterPro" id="IPR009003">
    <property type="entry name" value="Peptidase_S1_PA"/>
</dbReference>
<dbReference type="InterPro" id="IPR033116">
    <property type="entry name" value="TRYPSIN_SER"/>
</dbReference>
<evidence type="ECO:0000256" key="1">
    <source>
        <dbReference type="ARBA" id="ARBA00023157"/>
    </source>
</evidence>